<feature type="transmembrane region" description="Helical" evidence="1">
    <location>
        <begin position="44"/>
        <end position="68"/>
    </location>
</feature>
<sequence length="105" mass="11159">MSTDTLPTRLGTDLLLVALLEVCVAAVGTVYANGVLDRFAGDGYLDISLAVVATASVICVGVSLSALWRSRRDSAAPRRRVYLALVTHGALSMPGLVLIWQFLRA</sequence>
<keyword evidence="3" id="KW-1185">Reference proteome</keyword>
<reference evidence="2 3" key="1">
    <citation type="submission" date="2018-11" db="EMBL/GenBank/DDBJ databases">
        <title>Paraburkholderia sp. DHOA04, isolated from soil.</title>
        <authorList>
            <person name="Gao Z.-H."/>
            <person name="Qiu L.-H."/>
            <person name="Fu J.-C."/>
        </authorList>
    </citation>
    <scope>NUCLEOTIDE SEQUENCE [LARGE SCALE GENOMIC DNA]</scope>
    <source>
        <strain evidence="2 3">DHOA04</strain>
    </source>
</reference>
<evidence type="ECO:0000313" key="3">
    <source>
        <dbReference type="Proteomes" id="UP000272778"/>
    </source>
</evidence>
<dbReference type="AlphaFoldDB" id="A0A3N6PVB8"/>
<dbReference type="Proteomes" id="UP000272778">
    <property type="component" value="Unassembled WGS sequence"/>
</dbReference>
<accession>A0A3N6PVB8</accession>
<organism evidence="2 3">
    <name type="scientific">Paraburkholderia dinghuensis</name>
    <dbReference type="NCBI Taxonomy" id="2305225"/>
    <lineage>
        <taxon>Bacteria</taxon>
        <taxon>Pseudomonadati</taxon>
        <taxon>Pseudomonadota</taxon>
        <taxon>Betaproteobacteria</taxon>
        <taxon>Burkholderiales</taxon>
        <taxon>Burkholderiaceae</taxon>
        <taxon>Paraburkholderia</taxon>
    </lineage>
</organism>
<feature type="transmembrane region" description="Helical" evidence="1">
    <location>
        <begin position="12"/>
        <end position="32"/>
    </location>
</feature>
<keyword evidence="1" id="KW-1133">Transmembrane helix</keyword>
<evidence type="ECO:0000256" key="1">
    <source>
        <dbReference type="SAM" id="Phobius"/>
    </source>
</evidence>
<feature type="transmembrane region" description="Helical" evidence="1">
    <location>
        <begin position="80"/>
        <end position="103"/>
    </location>
</feature>
<keyword evidence="1" id="KW-0812">Transmembrane</keyword>
<protein>
    <submittedName>
        <fullName evidence="2">Uncharacterized protein</fullName>
    </submittedName>
</protein>
<dbReference type="EMBL" id="RQIS01000015">
    <property type="protein sequence ID" value="RQH03846.1"/>
    <property type="molecule type" value="Genomic_DNA"/>
</dbReference>
<comment type="caution">
    <text evidence="2">The sequence shown here is derived from an EMBL/GenBank/DDBJ whole genome shotgun (WGS) entry which is preliminary data.</text>
</comment>
<proteinExistence type="predicted"/>
<gene>
    <name evidence="2" type="ORF">D1Y85_19575</name>
</gene>
<dbReference type="RefSeq" id="WP_124152734.1">
    <property type="nucleotide sequence ID" value="NZ_RQIS01000015.1"/>
</dbReference>
<keyword evidence="1" id="KW-0472">Membrane</keyword>
<evidence type="ECO:0000313" key="2">
    <source>
        <dbReference type="EMBL" id="RQH03846.1"/>
    </source>
</evidence>
<name>A0A3N6PVB8_9BURK</name>